<name>A0ABX2SIT9_9ACTN</name>
<dbReference type="RefSeq" id="WP_218845860.1">
    <property type="nucleotide sequence ID" value="NZ_BAAAMP010000002.1"/>
</dbReference>
<accession>A0ABX2SIT9</accession>
<keyword evidence="2" id="KW-1185">Reference proteome</keyword>
<evidence type="ECO:0000313" key="2">
    <source>
        <dbReference type="Proteomes" id="UP000587211"/>
    </source>
</evidence>
<reference evidence="1 2" key="1">
    <citation type="submission" date="2020-07" db="EMBL/GenBank/DDBJ databases">
        <title>Sequencing the genomes of 1000 actinobacteria strains.</title>
        <authorList>
            <person name="Klenk H.-P."/>
        </authorList>
    </citation>
    <scope>NUCLEOTIDE SEQUENCE [LARGE SCALE GENOMIC DNA]</scope>
    <source>
        <strain evidence="1 2">DSM 19087</strain>
    </source>
</reference>
<gene>
    <name evidence="1" type="ORF">BJ975_002198</name>
</gene>
<protein>
    <submittedName>
        <fullName evidence="1">Uncharacterized protein</fullName>
    </submittedName>
</protein>
<dbReference type="InterPro" id="IPR047681">
    <property type="entry name" value="PPA1309-like"/>
</dbReference>
<sequence length="181" mass="19004">MSDPKLTVTGGGMGEDSPVRQAALEVEAHVNDGGWDQPPRLFALVLTGDLLAAQPELADELGAPDSYTPIEQELPADRQVEDLLAEIGWPEEVAGCAVVVERLTLPAEAEDDLPDDPAAAAEFAAQHPDRQEMRIVAAVLREGAAHVAVRPRAPEDAPLIEGPDLVPGLTDLVAGTLADDA</sequence>
<dbReference type="NCBIfam" id="NF040618">
    <property type="entry name" value="PPA1309_fam"/>
    <property type="match status" value="1"/>
</dbReference>
<proteinExistence type="predicted"/>
<comment type="caution">
    <text evidence="1">The sequence shown here is derived from an EMBL/GenBank/DDBJ whole genome shotgun (WGS) entry which is preliminary data.</text>
</comment>
<dbReference type="Proteomes" id="UP000587211">
    <property type="component" value="Unassembled WGS sequence"/>
</dbReference>
<organism evidence="1 2">
    <name type="scientific">Aeromicrobium tamlense</name>
    <dbReference type="NCBI Taxonomy" id="375541"/>
    <lineage>
        <taxon>Bacteria</taxon>
        <taxon>Bacillati</taxon>
        <taxon>Actinomycetota</taxon>
        <taxon>Actinomycetes</taxon>
        <taxon>Propionibacteriales</taxon>
        <taxon>Nocardioidaceae</taxon>
        <taxon>Aeromicrobium</taxon>
    </lineage>
</organism>
<evidence type="ECO:0000313" key="1">
    <source>
        <dbReference type="EMBL" id="NYI38823.1"/>
    </source>
</evidence>
<dbReference type="EMBL" id="JACBZN010000001">
    <property type="protein sequence ID" value="NYI38823.1"/>
    <property type="molecule type" value="Genomic_DNA"/>
</dbReference>